<evidence type="ECO:0000313" key="12">
    <source>
        <dbReference type="Proteomes" id="UP000185680"/>
    </source>
</evidence>
<reference evidence="9 12" key="2">
    <citation type="submission" date="2016-10" db="EMBL/GenBank/DDBJ databases">
        <title>Hydorgenophaga sp. LPB0072 isolated from gastropod.</title>
        <authorList>
            <person name="Kim E."/>
            <person name="Yi H."/>
        </authorList>
    </citation>
    <scope>NUCLEOTIDE SEQUENCE [LARGE SCALE GENOMIC DNA]</scope>
    <source>
        <strain evidence="9 12">LPB0072</strain>
    </source>
</reference>
<dbReference type="PROSITE" id="PS50110">
    <property type="entry name" value="RESPONSE_REGULATORY"/>
    <property type="match status" value="1"/>
</dbReference>
<dbReference type="Gene3D" id="3.40.50.2300">
    <property type="match status" value="1"/>
</dbReference>
<dbReference type="CDD" id="cd17574">
    <property type="entry name" value="REC_OmpR"/>
    <property type="match status" value="1"/>
</dbReference>
<feature type="modified residue" description="4-aspartylphosphate" evidence="6">
    <location>
        <position position="52"/>
    </location>
</feature>
<protein>
    <recommendedName>
        <fullName evidence="13">Adenylate/guanylate cyclase domain-containing response regulator</fullName>
    </recommendedName>
</protein>
<evidence type="ECO:0000313" key="9">
    <source>
        <dbReference type="EMBL" id="AOW13599.1"/>
    </source>
</evidence>
<dbReference type="InterPro" id="IPR039420">
    <property type="entry name" value="WalR-like"/>
</dbReference>
<dbReference type="PROSITE" id="PS50125">
    <property type="entry name" value="GUANYLATE_CYCLASE_2"/>
    <property type="match status" value="1"/>
</dbReference>
<keyword evidence="3" id="KW-0805">Transcription regulation</keyword>
<evidence type="ECO:0000256" key="3">
    <source>
        <dbReference type="ARBA" id="ARBA00023015"/>
    </source>
</evidence>
<feature type="domain" description="Response regulatory" evidence="7">
    <location>
        <begin position="3"/>
        <end position="119"/>
    </location>
</feature>
<dbReference type="RefSeq" id="WP_066090361.1">
    <property type="nucleotide sequence ID" value="NZ_CP017476.1"/>
</dbReference>
<dbReference type="SUPFAM" id="SSF52172">
    <property type="entry name" value="CheY-like"/>
    <property type="match status" value="1"/>
</dbReference>
<sequence length="371" mass="41245">MALILVAEDDIGTQRLISTALRNKGHEVLTAPDGLSAWRLIEMRSPELIVSDVNMPGMTGFALLQRLRDHTTLGLTPFLLLTSLQERQDMRQGMLLGADDYLTKPLRPRELVEAVNAQFNRQRMRSALQDEENQRALSQALEAQAWDLHEQYENRLARELSEQWPQDGREQDTTHYPEATVLFADIRHYRDWLGALTPAEMSMVLKRFYENSGDTVHLFGATAMHFVGEGVIAVYADTQHMLTAPHALRALKAAMGLRKSSAAIDTFVRDNLPQRKLPAFEVGIALHSGPVGMAQLEGFLGGARHLLPVGETVVNTMAIQRLAPEVPGAMMMSVPMLRSVTGAVKTLERYFLPVDPSKGKMEVCAVQPITA</sequence>
<dbReference type="GO" id="GO:0000156">
    <property type="term" value="F:phosphorelay response regulator activity"/>
    <property type="evidence" value="ECO:0007669"/>
    <property type="project" value="TreeGrafter"/>
</dbReference>
<evidence type="ECO:0000256" key="6">
    <source>
        <dbReference type="PROSITE-ProRule" id="PRU00169"/>
    </source>
</evidence>
<dbReference type="Gene3D" id="3.30.70.1230">
    <property type="entry name" value="Nucleotide cyclase"/>
    <property type="match status" value="1"/>
</dbReference>
<evidence type="ECO:0000259" key="7">
    <source>
        <dbReference type="PROSITE" id="PS50110"/>
    </source>
</evidence>
<keyword evidence="5" id="KW-0804">Transcription</keyword>
<evidence type="ECO:0000256" key="4">
    <source>
        <dbReference type="ARBA" id="ARBA00023125"/>
    </source>
</evidence>
<dbReference type="PANTHER" id="PTHR48111">
    <property type="entry name" value="REGULATOR OF RPOS"/>
    <property type="match status" value="1"/>
</dbReference>
<dbReference type="GO" id="GO:0000976">
    <property type="term" value="F:transcription cis-regulatory region binding"/>
    <property type="evidence" value="ECO:0007669"/>
    <property type="project" value="TreeGrafter"/>
</dbReference>
<proteinExistence type="predicted"/>
<dbReference type="PANTHER" id="PTHR48111:SF1">
    <property type="entry name" value="TWO-COMPONENT RESPONSE REGULATOR ORR33"/>
    <property type="match status" value="1"/>
</dbReference>
<evidence type="ECO:0000313" key="11">
    <source>
        <dbReference type="Proteomes" id="UP000185657"/>
    </source>
</evidence>
<dbReference type="SUPFAM" id="SSF55073">
    <property type="entry name" value="Nucleotide cyclase"/>
    <property type="match status" value="1"/>
</dbReference>
<reference evidence="10 11" key="1">
    <citation type="submission" date="2016-02" db="EMBL/GenBank/DDBJ databases">
        <title>Draft genome sequence of Hydrogenophaga sp. LPB0072.</title>
        <authorList>
            <person name="Shin S.-K."/>
            <person name="Yi H."/>
        </authorList>
    </citation>
    <scope>NUCLEOTIDE SEQUENCE [LARGE SCALE GENOMIC DNA]</scope>
    <source>
        <strain evidence="10 11">LPB0072</strain>
    </source>
</reference>
<evidence type="ECO:0000256" key="5">
    <source>
        <dbReference type="ARBA" id="ARBA00023163"/>
    </source>
</evidence>
<dbReference type="Proteomes" id="UP000185680">
    <property type="component" value="Chromosome"/>
</dbReference>
<dbReference type="InterPro" id="IPR011006">
    <property type="entry name" value="CheY-like_superfamily"/>
</dbReference>
<dbReference type="OrthoDB" id="9802500at2"/>
<evidence type="ECO:0000256" key="2">
    <source>
        <dbReference type="ARBA" id="ARBA00023012"/>
    </source>
</evidence>
<dbReference type="EMBL" id="CP017476">
    <property type="protein sequence ID" value="AOW13599.1"/>
    <property type="molecule type" value="Genomic_DNA"/>
</dbReference>
<dbReference type="EMBL" id="LVWD01000013">
    <property type="protein sequence ID" value="OAD41895.1"/>
    <property type="molecule type" value="Genomic_DNA"/>
</dbReference>
<dbReference type="Proteomes" id="UP000185657">
    <property type="component" value="Unassembled WGS sequence"/>
</dbReference>
<evidence type="ECO:0000313" key="10">
    <source>
        <dbReference type="EMBL" id="OAD41895.1"/>
    </source>
</evidence>
<keyword evidence="1 6" id="KW-0597">Phosphoprotein</keyword>
<keyword evidence="11" id="KW-1185">Reference proteome</keyword>
<dbReference type="GO" id="GO:0005829">
    <property type="term" value="C:cytosol"/>
    <property type="evidence" value="ECO:0007669"/>
    <property type="project" value="TreeGrafter"/>
</dbReference>
<dbReference type="CDD" id="cd07302">
    <property type="entry name" value="CHD"/>
    <property type="match status" value="1"/>
</dbReference>
<dbReference type="GO" id="GO:0006355">
    <property type="term" value="P:regulation of DNA-templated transcription"/>
    <property type="evidence" value="ECO:0007669"/>
    <property type="project" value="TreeGrafter"/>
</dbReference>
<accession>A0A167HYC0</accession>
<dbReference type="InterPro" id="IPR001054">
    <property type="entry name" value="A/G_cyclase"/>
</dbReference>
<evidence type="ECO:0008006" key="13">
    <source>
        <dbReference type="Google" id="ProtNLM"/>
    </source>
</evidence>
<organism evidence="9 12">
    <name type="scientific">Hydrogenophaga crassostreae</name>
    <dbReference type="NCBI Taxonomy" id="1763535"/>
    <lineage>
        <taxon>Bacteria</taxon>
        <taxon>Pseudomonadati</taxon>
        <taxon>Pseudomonadota</taxon>
        <taxon>Betaproteobacteria</taxon>
        <taxon>Burkholderiales</taxon>
        <taxon>Comamonadaceae</taxon>
        <taxon>Hydrogenophaga</taxon>
    </lineage>
</organism>
<evidence type="ECO:0000256" key="1">
    <source>
        <dbReference type="ARBA" id="ARBA00022553"/>
    </source>
</evidence>
<keyword evidence="4" id="KW-0238">DNA-binding</keyword>
<evidence type="ECO:0000259" key="8">
    <source>
        <dbReference type="PROSITE" id="PS50125"/>
    </source>
</evidence>
<dbReference type="Pfam" id="PF00072">
    <property type="entry name" value="Response_reg"/>
    <property type="match status" value="1"/>
</dbReference>
<feature type="domain" description="Guanylate cyclase" evidence="8">
    <location>
        <begin position="180"/>
        <end position="298"/>
    </location>
</feature>
<dbReference type="GO" id="GO:0004016">
    <property type="term" value="F:adenylate cyclase activity"/>
    <property type="evidence" value="ECO:0007669"/>
    <property type="project" value="UniProtKB-ARBA"/>
</dbReference>
<keyword evidence="2" id="KW-0902">Two-component regulatory system</keyword>
<dbReference type="AlphaFoldDB" id="A0A167HYC0"/>
<dbReference type="STRING" id="1763535.LPB072_12790"/>
<dbReference type="InterPro" id="IPR029787">
    <property type="entry name" value="Nucleotide_cyclase"/>
</dbReference>
<dbReference type="InterPro" id="IPR001789">
    <property type="entry name" value="Sig_transdc_resp-reg_receiver"/>
</dbReference>
<dbReference type="GO" id="GO:0032993">
    <property type="term" value="C:protein-DNA complex"/>
    <property type="evidence" value="ECO:0007669"/>
    <property type="project" value="TreeGrafter"/>
</dbReference>
<dbReference type="GO" id="GO:0009190">
    <property type="term" value="P:cyclic nucleotide biosynthetic process"/>
    <property type="evidence" value="ECO:0007669"/>
    <property type="project" value="InterPro"/>
</dbReference>
<dbReference type="SMART" id="SM00448">
    <property type="entry name" value="REC"/>
    <property type="match status" value="1"/>
</dbReference>
<dbReference type="KEGG" id="hyl:LPB072_12790"/>
<name>A0A167HYC0_9BURK</name>
<gene>
    <name evidence="9" type="ORF">LPB072_12790</name>
    <name evidence="10" type="ORF">LPB72_11410</name>
</gene>